<dbReference type="InterPro" id="IPR011001">
    <property type="entry name" value="Saposin-like"/>
</dbReference>
<feature type="chain" id="PRO_5041630134" description="Saposin B-type domain-containing protein" evidence="2">
    <location>
        <begin position="17"/>
        <end position="109"/>
    </location>
</feature>
<sequence length="109" mass="11896">MKAVLALLALVALTYAQRPTGTGVPPTYSPCQVCHYIVSQAEHHLRRGRVDQGELQIALLQECETLRRFQGQGAVDSCVSLVDNNIATLVTDVNANKSVDDICKDIKQC</sequence>
<dbReference type="Gene3D" id="1.10.225.10">
    <property type="entry name" value="Saposin-like"/>
    <property type="match status" value="1"/>
</dbReference>
<proteinExistence type="predicted"/>
<dbReference type="Proteomes" id="UP001177023">
    <property type="component" value="Unassembled WGS sequence"/>
</dbReference>
<accession>A0AA36CJE6</accession>
<dbReference type="InterPro" id="IPR008139">
    <property type="entry name" value="SaposinB_dom"/>
</dbReference>
<evidence type="ECO:0000256" key="1">
    <source>
        <dbReference type="ARBA" id="ARBA00023157"/>
    </source>
</evidence>
<name>A0AA36CJE6_9BILA</name>
<organism evidence="4 6">
    <name type="scientific">Mesorhabditis spiculigera</name>
    <dbReference type="NCBI Taxonomy" id="96644"/>
    <lineage>
        <taxon>Eukaryota</taxon>
        <taxon>Metazoa</taxon>
        <taxon>Ecdysozoa</taxon>
        <taxon>Nematoda</taxon>
        <taxon>Chromadorea</taxon>
        <taxon>Rhabditida</taxon>
        <taxon>Rhabditina</taxon>
        <taxon>Rhabditomorpha</taxon>
        <taxon>Rhabditoidea</taxon>
        <taxon>Rhabditidae</taxon>
        <taxon>Mesorhabditinae</taxon>
        <taxon>Mesorhabditis</taxon>
    </lineage>
</organism>
<dbReference type="EMBL" id="CATQJA010002252">
    <property type="protein sequence ID" value="CAJ0570125.1"/>
    <property type="molecule type" value="Genomic_DNA"/>
</dbReference>
<dbReference type="AlphaFoldDB" id="A0AA36CJE6"/>
<feature type="signal peptide" evidence="2">
    <location>
        <begin position="1"/>
        <end position="16"/>
    </location>
</feature>
<reference evidence="4" key="1">
    <citation type="submission" date="2023-06" db="EMBL/GenBank/DDBJ databases">
        <authorList>
            <person name="Delattre M."/>
        </authorList>
    </citation>
    <scope>NUCLEOTIDE SEQUENCE</scope>
    <source>
        <strain evidence="4">AF72</strain>
    </source>
</reference>
<gene>
    <name evidence="5" type="ORF">MSPICULIGERA_LOCUS14820</name>
    <name evidence="4" type="ORF">MSPICULIGERA_LOCUS8573</name>
</gene>
<evidence type="ECO:0000313" key="5">
    <source>
        <dbReference type="EMBL" id="CAJ0576529.1"/>
    </source>
</evidence>
<keyword evidence="2" id="KW-0732">Signal</keyword>
<keyword evidence="6" id="KW-1185">Reference proteome</keyword>
<protein>
    <recommendedName>
        <fullName evidence="3">Saposin B-type domain-containing protein</fullName>
    </recommendedName>
</protein>
<evidence type="ECO:0000259" key="3">
    <source>
        <dbReference type="PROSITE" id="PS50015"/>
    </source>
</evidence>
<evidence type="ECO:0000256" key="2">
    <source>
        <dbReference type="SAM" id="SignalP"/>
    </source>
</evidence>
<keyword evidence="1" id="KW-1015">Disulfide bond</keyword>
<feature type="domain" description="Saposin B-type" evidence="3">
    <location>
        <begin position="27"/>
        <end position="109"/>
    </location>
</feature>
<evidence type="ECO:0000313" key="6">
    <source>
        <dbReference type="Proteomes" id="UP001177023"/>
    </source>
</evidence>
<feature type="non-terminal residue" evidence="4">
    <location>
        <position position="109"/>
    </location>
</feature>
<evidence type="ECO:0000313" key="4">
    <source>
        <dbReference type="EMBL" id="CAJ0570125.1"/>
    </source>
</evidence>
<comment type="caution">
    <text evidence="4">The sequence shown here is derived from an EMBL/GenBank/DDBJ whole genome shotgun (WGS) entry which is preliminary data.</text>
</comment>
<dbReference type="SMART" id="SM00741">
    <property type="entry name" value="SapB"/>
    <property type="match status" value="1"/>
</dbReference>
<dbReference type="PROSITE" id="PS50015">
    <property type="entry name" value="SAP_B"/>
    <property type="match status" value="1"/>
</dbReference>
<dbReference type="EMBL" id="CATQJA010002644">
    <property type="protein sequence ID" value="CAJ0576529.1"/>
    <property type="molecule type" value="Genomic_DNA"/>
</dbReference>
<dbReference type="SUPFAM" id="SSF47862">
    <property type="entry name" value="Saposin"/>
    <property type="match status" value="1"/>
</dbReference>